<gene>
    <name evidence="6" type="ORF">KC19_4G130700</name>
</gene>
<feature type="domain" description="Exostosin GT47" evidence="5">
    <location>
        <begin position="181"/>
        <end position="429"/>
    </location>
</feature>
<keyword evidence="3" id="KW-0812">Transmembrane</keyword>
<reference evidence="6" key="1">
    <citation type="submission" date="2020-06" db="EMBL/GenBank/DDBJ databases">
        <title>WGS assembly of Ceratodon purpureus strain R40.</title>
        <authorList>
            <person name="Carey S.B."/>
            <person name="Jenkins J."/>
            <person name="Shu S."/>
            <person name="Lovell J.T."/>
            <person name="Sreedasyam A."/>
            <person name="Maumus F."/>
            <person name="Tiley G.P."/>
            <person name="Fernandez-Pozo N."/>
            <person name="Barry K."/>
            <person name="Chen C."/>
            <person name="Wang M."/>
            <person name="Lipzen A."/>
            <person name="Daum C."/>
            <person name="Saski C.A."/>
            <person name="Payton A.C."/>
            <person name="Mcbreen J.C."/>
            <person name="Conrad R.E."/>
            <person name="Kollar L.M."/>
            <person name="Olsson S."/>
            <person name="Huttunen S."/>
            <person name="Landis J.B."/>
            <person name="Wickett N.J."/>
            <person name="Johnson M.G."/>
            <person name="Rensing S.A."/>
            <person name="Grimwood J."/>
            <person name="Schmutz J."/>
            <person name="Mcdaniel S.F."/>
        </authorList>
    </citation>
    <scope>NUCLEOTIDE SEQUENCE</scope>
    <source>
        <strain evidence="6">R40</strain>
    </source>
</reference>
<evidence type="ECO:0000313" key="6">
    <source>
        <dbReference type="EMBL" id="KAG0579877.1"/>
    </source>
</evidence>
<evidence type="ECO:0000256" key="4">
    <source>
        <dbReference type="ARBA" id="ARBA00023034"/>
    </source>
</evidence>
<comment type="subcellular location">
    <subcellularLocation>
        <location evidence="1">Golgi apparatus membrane</location>
        <topology evidence="1">Single-pass type II membrane protein</topology>
    </subcellularLocation>
</comment>
<comment type="similarity">
    <text evidence="2">Belongs to the glycosyltransferase 47 family.</text>
</comment>
<evidence type="ECO:0000256" key="1">
    <source>
        <dbReference type="ARBA" id="ARBA00004323"/>
    </source>
</evidence>
<keyword evidence="4" id="KW-0333">Golgi apparatus</keyword>
<dbReference type="PANTHER" id="PTHR11062">
    <property type="entry name" value="EXOSTOSIN HEPARAN SULFATE GLYCOSYLTRANSFERASE -RELATED"/>
    <property type="match status" value="1"/>
</dbReference>
<dbReference type="AlphaFoldDB" id="A0A8T0IAC2"/>
<keyword evidence="3" id="KW-0735">Signal-anchor</keyword>
<dbReference type="EMBL" id="CM026424">
    <property type="protein sequence ID" value="KAG0579876.1"/>
    <property type="molecule type" value="Genomic_DNA"/>
</dbReference>
<evidence type="ECO:0000256" key="2">
    <source>
        <dbReference type="ARBA" id="ARBA00010271"/>
    </source>
</evidence>
<evidence type="ECO:0000313" key="7">
    <source>
        <dbReference type="Proteomes" id="UP000822688"/>
    </source>
</evidence>
<dbReference type="InterPro" id="IPR004263">
    <property type="entry name" value="Exostosin"/>
</dbReference>
<dbReference type="EMBL" id="CM026424">
    <property type="protein sequence ID" value="KAG0579877.1"/>
    <property type="molecule type" value="Genomic_DNA"/>
</dbReference>
<organism evidence="6 7">
    <name type="scientific">Ceratodon purpureus</name>
    <name type="common">Fire moss</name>
    <name type="synonym">Dicranum purpureum</name>
    <dbReference type="NCBI Taxonomy" id="3225"/>
    <lineage>
        <taxon>Eukaryota</taxon>
        <taxon>Viridiplantae</taxon>
        <taxon>Streptophyta</taxon>
        <taxon>Embryophyta</taxon>
        <taxon>Bryophyta</taxon>
        <taxon>Bryophytina</taxon>
        <taxon>Bryopsida</taxon>
        <taxon>Dicranidae</taxon>
        <taxon>Pseudoditrichales</taxon>
        <taxon>Ditrichaceae</taxon>
        <taxon>Ceratodon</taxon>
    </lineage>
</organism>
<proteinExistence type="inferred from homology"/>
<evidence type="ECO:0000256" key="3">
    <source>
        <dbReference type="ARBA" id="ARBA00022968"/>
    </source>
</evidence>
<dbReference type="InterPro" id="IPR040911">
    <property type="entry name" value="Exostosin_GT47"/>
</dbReference>
<dbReference type="PANTHER" id="PTHR11062:SF73">
    <property type="entry name" value="EXOSTOSIN-LIKE 3"/>
    <property type="match status" value="1"/>
</dbReference>
<dbReference type="Pfam" id="PF03016">
    <property type="entry name" value="Exostosin_GT47"/>
    <property type="match status" value="1"/>
</dbReference>
<protein>
    <recommendedName>
        <fullName evidence="5">Exostosin GT47 domain-containing protein</fullName>
    </recommendedName>
</protein>
<dbReference type="GO" id="GO:0016757">
    <property type="term" value="F:glycosyltransferase activity"/>
    <property type="evidence" value="ECO:0007669"/>
    <property type="project" value="InterPro"/>
</dbReference>
<dbReference type="Proteomes" id="UP000822688">
    <property type="component" value="Chromosome 4"/>
</dbReference>
<accession>A0A8T0IAC2</accession>
<dbReference type="GO" id="GO:0000139">
    <property type="term" value="C:Golgi membrane"/>
    <property type="evidence" value="ECO:0007669"/>
    <property type="project" value="UniProtKB-SubCell"/>
</dbReference>
<keyword evidence="7" id="KW-1185">Reference proteome</keyword>
<sequence length="479" mass="53544">MPDGNCSCSVGNLPALGTNESNVATLSCHCNNSTADRYLRGGVGSVTLIQFQCPVNPPIEVEKACPPSVHTVETVEVEKACPPSSHVVETVEVEKACPPSSHVVETVEVEKACPPSLHTVERVEVAKPCPGVPWYAEGKTWHSPPKFPSCTMDACFNYSRCDNMTEPLVFTYDLPGPPQRSFEGFNKSKYWTDDPEKACLFFVFLDTKYPWPVKPYNLPHWNGGLNHVLITFADKWELRGPPSGSIGNASIMGTILYQTTSRPGFDIGIPLPGKVHLTELQSVHPMKRKYFATFRGTRYLGAHMDGAFRSFDSFREMHNGDDVIVVTTCNQITNNGLRSEHPELGVNCDEDGELHAKYEFTDLMNATFGLAPAGRQPASYRFIEVMSAGGIPVLITDNYVKPFETLIDWHECALEFPTSQMHRIIPALRALKEEDILRRQRNCLRIYNEFLKDDDTLTEASMRALKKRFMGVFPNFAQI</sequence>
<comment type="caution">
    <text evidence="6">The sequence shown here is derived from an EMBL/GenBank/DDBJ whole genome shotgun (WGS) entry which is preliminary data.</text>
</comment>
<name>A0A8T0IAC2_CERPU</name>
<evidence type="ECO:0000259" key="5">
    <source>
        <dbReference type="Pfam" id="PF03016"/>
    </source>
</evidence>